<feature type="repeat" description="ANK" evidence="1">
    <location>
        <begin position="136"/>
        <end position="164"/>
    </location>
</feature>
<keyword evidence="1" id="KW-0040">ANK repeat</keyword>
<reference evidence="2 3" key="1">
    <citation type="submission" date="2024-07" db="EMBL/GenBank/DDBJ databases">
        <title>Section-level genome sequencing and comparative genomics of Aspergillus sections Usti and Cavernicolus.</title>
        <authorList>
            <consortium name="Lawrence Berkeley National Laboratory"/>
            <person name="Nybo J.L."/>
            <person name="Vesth T.C."/>
            <person name="Theobald S."/>
            <person name="Frisvad J.C."/>
            <person name="Larsen T.O."/>
            <person name="Kjaerboelling I."/>
            <person name="Rothschild-Mancinelli K."/>
            <person name="Lyhne E.K."/>
            <person name="Kogle M.E."/>
            <person name="Barry K."/>
            <person name="Clum A."/>
            <person name="Na H."/>
            <person name="Ledsgaard L."/>
            <person name="Lin J."/>
            <person name="Lipzen A."/>
            <person name="Kuo A."/>
            <person name="Riley R."/>
            <person name="Mondo S."/>
            <person name="Labutti K."/>
            <person name="Haridas S."/>
            <person name="Pangalinan J."/>
            <person name="Salamov A.A."/>
            <person name="Simmons B.A."/>
            <person name="Magnuson J.K."/>
            <person name="Chen J."/>
            <person name="Drula E."/>
            <person name="Henrissat B."/>
            <person name="Wiebenga A."/>
            <person name="Lubbers R.J."/>
            <person name="Gomes A.C."/>
            <person name="Makela M.R."/>
            <person name="Stajich J."/>
            <person name="Grigoriev I.V."/>
            <person name="Mortensen U.H."/>
            <person name="De Vries R.P."/>
            <person name="Baker S.E."/>
            <person name="Andersen M.R."/>
        </authorList>
    </citation>
    <scope>NUCLEOTIDE SEQUENCE [LARGE SCALE GENOMIC DNA]</scope>
    <source>
        <strain evidence="2 3">CBS 209.92</strain>
    </source>
</reference>
<evidence type="ECO:0000313" key="3">
    <source>
        <dbReference type="Proteomes" id="UP001610563"/>
    </source>
</evidence>
<dbReference type="Proteomes" id="UP001610563">
    <property type="component" value="Unassembled WGS sequence"/>
</dbReference>
<evidence type="ECO:0008006" key="4">
    <source>
        <dbReference type="Google" id="ProtNLM"/>
    </source>
</evidence>
<keyword evidence="3" id="KW-1185">Reference proteome</keyword>
<proteinExistence type="predicted"/>
<dbReference type="Gene3D" id="1.25.40.20">
    <property type="entry name" value="Ankyrin repeat-containing domain"/>
    <property type="match status" value="1"/>
</dbReference>
<organism evidence="2 3">
    <name type="scientific">Aspergillus keveii</name>
    <dbReference type="NCBI Taxonomy" id="714993"/>
    <lineage>
        <taxon>Eukaryota</taxon>
        <taxon>Fungi</taxon>
        <taxon>Dikarya</taxon>
        <taxon>Ascomycota</taxon>
        <taxon>Pezizomycotina</taxon>
        <taxon>Eurotiomycetes</taxon>
        <taxon>Eurotiomycetidae</taxon>
        <taxon>Eurotiales</taxon>
        <taxon>Aspergillaceae</taxon>
        <taxon>Aspergillus</taxon>
        <taxon>Aspergillus subgen. Nidulantes</taxon>
    </lineage>
</organism>
<sequence length="225" mass="24718">MQEPPHPHQLDPGILHPWVKFGCRLAAERGHHAITVFLHDALNDIPIADLVSYNGMQILTSTVKNNWPDVVDAVLSKYRRDEGDNLFTNNQLLRSHCKLELITASKLGYTHIMEQVLRCRVPANEPIVLRGATLWPLHEATLHSHIGAMRLLLDWGADPNASEFLRRDGAASCHMERAAFCPRNPDDCAAGGCTHACTARGGCSSCGWEGSVAVSPCARYAVGRP</sequence>
<comment type="caution">
    <text evidence="2">The sequence shown here is derived from an EMBL/GenBank/DDBJ whole genome shotgun (WGS) entry which is preliminary data.</text>
</comment>
<name>A0ABR4FPE3_9EURO</name>
<gene>
    <name evidence="2" type="ORF">BJX66DRAFT_67985</name>
</gene>
<protein>
    <recommendedName>
        <fullName evidence="4">Ankyrin repeat-containing domain protein</fullName>
    </recommendedName>
</protein>
<dbReference type="SUPFAM" id="SSF48403">
    <property type="entry name" value="Ankyrin repeat"/>
    <property type="match status" value="1"/>
</dbReference>
<dbReference type="Pfam" id="PF00023">
    <property type="entry name" value="Ank"/>
    <property type="match status" value="1"/>
</dbReference>
<evidence type="ECO:0000313" key="2">
    <source>
        <dbReference type="EMBL" id="KAL2785087.1"/>
    </source>
</evidence>
<dbReference type="InterPro" id="IPR036770">
    <property type="entry name" value="Ankyrin_rpt-contain_sf"/>
</dbReference>
<accession>A0ABR4FPE3</accession>
<dbReference type="EMBL" id="JBFTWV010000155">
    <property type="protein sequence ID" value="KAL2785087.1"/>
    <property type="molecule type" value="Genomic_DNA"/>
</dbReference>
<evidence type="ECO:0000256" key="1">
    <source>
        <dbReference type="PROSITE-ProRule" id="PRU00023"/>
    </source>
</evidence>
<dbReference type="PROSITE" id="PS50088">
    <property type="entry name" value="ANK_REPEAT"/>
    <property type="match status" value="1"/>
</dbReference>
<dbReference type="InterPro" id="IPR002110">
    <property type="entry name" value="Ankyrin_rpt"/>
</dbReference>